<dbReference type="EMBL" id="JH430667">
    <property type="status" value="NOT_ANNOTATED_CDS"/>
    <property type="molecule type" value="Genomic_DNA"/>
</dbReference>
<protein>
    <submittedName>
        <fullName evidence="2">Uncharacterized protein</fullName>
    </submittedName>
</protein>
<accession>T1IKZ2</accession>
<reference evidence="2" key="2">
    <citation type="submission" date="2015-02" db="UniProtKB">
        <authorList>
            <consortium name="EnsemblMetazoa"/>
        </authorList>
    </citation>
    <scope>IDENTIFICATION</scope>
</reference>
<keyword evidence="1" id="KW-0472">Membrane</keyword>
<sequence length="161" mass="18982">MYLSQIGNVAKNWLFFTLAIGIFVITLMTNCEIICHEDSERSKISLNDTVDNSLLDVSVQHLRMWMFMHNKRINRKFEEIKKYNSNKLDGVMHTLFRAVNVEKGDVKTHRSIIRALTKAVSHLNMTIQIARRNNLHNTRVLKRLIAFVKKDSRRRRGNWMI</sequence>
<name>T1IKZ2_STRMM</name>
<keyword evidence="3" id="KW-1185">Reference proteome</keyword>
<feature type="transmembrane region" description="Helical" evidence="1">
    <location>
        <begin position="12"/>
        <end position="35"/>
    </location>
</feature>
<evidence type="ECO:0000313" key="3">
    <source>
        <dbReference type="Proteomes" id="UP000014500"/>
    </source>
</evidence>
<dbReference type="HOGENOM" id="CLU_1647997_0_0_1"/>
<keyword evidence="1" id="KW-1133">Transmembrane helix</keyword>
<dbReference type="EnsemblMetazoa" id="SMAR001607-RA">
    <property type="protein sequence ID" value="SMAR001607-PA"/>
    <property type="gene ID" value="SMAR001607"/>
</dbReference>
<dbReference type="AlphaFoldDB" id="T1IKZ2"/>
<reference evidence="3" key="1">
    <citation type="submission" date="2011-05" db="EMBL/GenBank/DDBJ databases">
        <authorList>
            <person name="Richards S.R."/>
            <person name="Qu J."/>
            <person name="Jiang H."/>
            <person name="Jhangiani S.N."/>
            <person name="Agravi P."/>
            <person name="Goodspeed R."/>
            <person name="Gross S."/>
            <person name="Mandapat C."/>
            <person name="Jackson L."/>
            <person name="Mathew T."/>
            <person name="Pu L."/>
            <person name="Thornton R."/>
            <person name="Saada N."/>
            <person name="Wilczek-Boney K.B."/>
            <person name="Lee S."/>
            <person name="Kovar C."/>
            <person name="Wu Y."/>
            <person name="Scherer S.E."/>
            <person name="Worley K.C."/>
            <person name="Muzny D.M."/>
            <person name="Gibbs R."/>
        </authorList>
    </citation>
    <scope>NUCLEOTIDE SEQUENCE</scope>
    <source>
        <strain evidence="3">Brora</strain>
    </source>
</reference>
<proteinExistence type="predicted"/>
<organism evidence="2 3">
    <name type="scientific">Strigamia maritima</name>
    <name type="common">European centipede</name>
    <name type="synonym">Geophilus maritimus</name>
    <dbReference type="NCBI Taxonomy" id="126957"/>
    <lineage>
        <taxon>Eukaryota</taxon>
        <taxon>Metazoa</taxon>
        <taxon>Ecdysozoa</taxon>
        <taxon>Arthropoda</taxon>
        <taxon>Myriapoda</taxon>
        <taxon>Chilopoda</taxon>
        <taxon>Pleurostigmophora</taxon>
        <taxon>Geophilomorpha</taxon>
        <taxon>Linotaeniidae</taxon>
        <taxon>Strigamia</taxon>
    </lineage>
</organism>
<keyword evidence="1" id="KW-0812">Transmembrane</keyword>
<evidence type="ECO:0000256" key="1">
    <source>
        <dbReference type="SAM" id="Phobius"/>
    </source>
</evidence>
<dbReference type="Proteomes" id="UP000014500">
    <property type="component" value="Unassembled WGS sequence"/>
</dbReference>
<evidence type="ECO:0000313" key="2">
    <source>
        <dbReference type="EnsemblMetazoa" id="SMAR001607-PA"/>
    </source>
</evidence>